<evidence type="ECO:0000313" key="6">
    <source>
        <dbReference type="EMBL" id="KLI65286.1"/>
    </source>
</evidence>
<proteinExistence type="inferred from homology"/>
<organism evidence="6 7">
    <name type="scientific">Aurantiacibacter marinus</name>
    <dbReference type="NCBI Taxonomy" id="874156"/>
    <lineage>
        <taxon>Bacteria</taxon>
        <taxon>Pseudomonadati</taxon>
        <taxon>Pseudomonadota</taxon>
        <taxon>Alphaproteobacteria</taxon>
        <taxon>Sphingomonadales</taxon>
        <taxon>Erythrobacteraceae</taxon>
        <taxon>Aurantiacibacter</taxon>
    </lineage>
</organism>
<dbReference type="Pfam" id="PF02631">
    <property type="entry name" value="RecX_HTH2"/>
    <property type="match status" value="1"/>
</dbReference>
<comment type="similarity">
    <text evidence="2">Belongs to the RecX family.</text>
</comment>
<dbReference type="InterPro" id="IPR053924">
    <property type="entry name" value="RecX_HTH_2nd"/>
</dbReference>
<evidence type="ECO:0000256" key="4">
    <source>
        <dbReference type="ARBA" id="ARBA00022490"/>
    </source>
</evidence>
<dbReference type="InterPro" id="IPR036388">
    <property type="entry name" value="WH-like_DNA-bd_sf"/>
</dbReference>
<evidence type="ECO:0000256" key="1">
    <source>
        <dbReference type="ARBA" id="ARBA00004496"/>
    </source>
</evidence>
<accession>A0A0H0XTK5</accession>
<feature type="domain" description="RecX second three-helical" evidence="5">
    <location>
        <begin position="79"/>
        <end position="116"/>
    </location>
</feature>
<keyword evidence="7" id="KW-1185">Reference proteome</keyword>
<keyword evidence="4" id="KW-0963">Cytoplasm</keyword>
<dbReference type="EMBL" id="LBHU01000001">
    <property type="protein sequence ID" value="KLI65286.1"/>
    <property type="molecule type" value="Genomic_DNA"/>
</dbReference>
<comment type="caution">
    <text evidence="6">The sequence shown here is derived from an EMBL/GenBank/DDBJ whole genome shotgun (WGS) entry which is preliminary data.</text>
</comment>
<dbReference type="STRING" id="874156.GCA_001021555_00112"/>
<dbReference type="PATRIC" id="fig|874156.12.peg.1202"/>
<gene>
    <name evidence="6" type="ORF">AAV99_05805</name>
</gene>
<sequence length="200" mass="22352">MTSKDYSSRRVKRPPKPLSAPALEELALAYVARFATSSAKLLRYLERKLRERGWDSESADDAPDLPALVARFVDKGYVDDEAFARARSADLLRRGYGANRVRQALGQAGIAAPIREKMQPGEVQKRRAALHLASKRRFGPFSTKPVPPEKREKQIAAMLRAGHTFDHARAVLGAADADRAHDWLAEAEEWPEETDDDDFA</sequence>
<dbReference type="RefSeq" id="WP_047092864.1">
    <property type="nucleotide sequence ID" value="NZ_LBHU01000001.1"/>
</dbReference>
<name>A0A0H0XTK5_9SPHN</name>
<dbReference type="AlphaFoldDB" id="A0A0H0XTK5"/>
<dbReference type="Gene3D" id="1.10.10.10">
    <property type="entry name" value="Winged helix-like DNA-binding domain superfamily/Winged helix DNA-binding domain"/>
    <property type="match status" value="1"/>
</dbReference>
<evidence type="ECO:0000256" key="3">
    <source>
        <dbReference type="ARBA" id="ARBA00018111"/>
    </source>
</evidence>
<dbReference type="OrthoDB" id="7432442at2"/>
<evidence type="ECO:0000256" key="2">
    <source>
        <dbReference type="ARBA" id="ARBA00009695"/>
    </source>
</evidence>
<comment type="subcellular location">
    <subcellularLocation>
        <location evidence="1">Cytoplasm</location>
    </subcellularLocation>
</comment>
<evidence type="ECO:0000313" key="7">
    <source>
        <dbReference type="Proteomes" id="UP000053455"/>
    </source>
</evidence>
<reference evidence="6 7" key="1">
    <citation type="submission" date="2015-04" db="EMBL/GenBank/DDBJ databases">
        <title>The draft genome sequence of Erythrobacter marinus HWDM-33.</title>
        <authorList>
            <person name="Zhuang L."/>
            <person name="Liu Y."/>
            <person name="Shao Z."/>
        </authorList>
    </citation>
    <scope>NUCLEOTIDE SEQUENCE [LARGE SCALE GENOMIC DNA]</scope>
    <source>
        <strain evidence="6 7">HWDM-33</strain>
    </source>
</reference>
<dbReference type="GO" id="GO:0005737">
    <property type="term" value="C:cytoplasm"/>
    <property type="evidence" value="ECO:0007669"/>
    <property type="project" value="UniProtKB-SubCell"/>
</dbReference>
<protein>
    <recommendedName>
        <fullName evidence="3">Regulatory protein RecX</fullName>
    </recommendedName>
</protein>
<evidence type="ECO:0000259" key="5">
    <source>
        <dbReference type="Pfam" id="PF02631"/>
    </source>
</evidence>
<dbReference type="Proteomes" id="UP000053455">
    <property type="component" value="Unassembled WGS sequence"/>
</dbReference>